<keyword evidence="6 9" id="KW-0472">Membrane</keyword>
<dbReference type="Proteomes" id="UP000267251">
    <property type="component" value="Unassembled WGS sequence"/>
</dbReference>
<gene>
    <name evidence="11" type="ORF">BJ684DRAFT_1642</name>
</gene>
<dbReference type="GO" id="GO:0043022">
    <property type="term" value="F:ribosome binding"/>
    <property type="evidence" value="ECO:0007669"/>
    <property type="project" value="InterPro"/>
</dbReference>
<evidence type="ECO:0000259" key="10">
    <source>
        <dbReference type="PROSITE" id="PS51758"/>
    </source>
</evidence>
<evidence type="ECO:0000256" key="5">
    <source>
        <dbReference type="ARBA" id="ARBA00023128"/>
    </source>
</evidence>
<dbReference type="InterPro" id="IPR044202">
    <property type="entry name" value="LETM1/MDM38-like"/>
</dbReference>
<protein>
    <submittedName>
        <fullName evidence="11">LETM1-like protein-domain-containing protein</fullName>
    </submittedName>
</protein>
<evidence type="ECO:0000256" key="1">
    <source>
        <dbReference type="ARBA" id="ARBA00004434"/>
    </source>
</evidence>
<keyword evidence="12" id="KW-1185">Reference proteome</keyword>
<evidence type="ECO:0000313" key="11">
    <source>
        <dbReference type="EMBL" id="RKP11761.1"/>
    </source>
</evidence>
<keyword evidence="2 9" id="KW-0812">Transmembrane</keyword>
<dbReference type="AlphaFoldDB" id="A0A4P9Y123"/>
<name>A0A4P9Y123_9FUNG</name>
<feature type="region of interest" description="Disordered" evidence="8">
    <location>
        <begin position="326"/>
        <end position="348"/>
    </location>
</feature>
<evidence type="ECO:0000256" key="4">
    <source>
        <dbReference type="ARBA" id="ARBA00022989"/>
    </source>
</evidence>
<evidence type="ECO:0000313" key="12">
    <source>
        <dbReference type="Proteomes" id="UP000267251"/>
    </source>
</evidence>
<evidence type="ECO:0000256" key="2">
    <source>
        <dbReference type="ARBA" id="ARBA00022692"/>
    </source>
</evidence>
<dbReference type="PANTHER" id="PTHR14009">
    <property type="entry name" value="LEUCINE ZIPPER-EF-HAND CONTAINING TRANSMEMBRANE PROTEIN"/>
    <property type="match status" value="1"/>
</dbReference>
<accession>A0A4P9Y123</accession>
<evidence type="ECO:0000256" key="3">
    <source>
        <dbReference type="ARBA" id="ARBA00022792"/>
    </source>
</evidence>
<evidence type="ECO:0000256" key="9">
    <source>
        <dbReference type="SAM" id="Phobius"/>
    </source>
</evidence>
<sequence>KPKKSIWLRVKEEVIHYWHGFRLFGIEIRVSSKYLWRMLKGDNLSRREHRQMKRTSKDLVRMVPFLVFLIVPFMELLIPVALKLFPNMLPSTFENSSTREEKRRKLLKVRLETAKFLRETITTDLPAGSGNQEAATAFADFFAGVRTSGKPVNTQELLEVATHFNDELTLDNLSRSQLVSMCRYMGIRVFGPDNFLRFQLRNRVDKLRADDRLISAEGVQALTPAELSHACSSRGIRTIGVSPFRMRQELSGWLELSIDHKVPSSLLILSRAFSLLAEVPASPTDALRATLESLPDELVQEAHLDVSEKEGQATLEQRLRVIEEQEEMIADEAERKKQDEERAKLEAE</sequence>
<proteinExistence type="predicted"/>
<evidence type="ECO:0000256" key="6">
    <source>
        <dbReference type="ARBA" id="ARBA00023136"/>
    </source>
</evidence>
<evidence type="ECO:0000256" key="7">
    <source>
        <dbReference type="PROSITE-ProRule" id="PRU01094"/>
    </source>
</evidence>
<feature type="non-terminal residue" evidence="11">
    <location>
        <position position="1"/>
    </location>
</feature>
<reference evidence="12" key="1">
    <citation type="journal article" date="2018" name="Nat. Microbiol.">
        <title>Leveraging single-cell genomics to expand the fungal tree of life.</title>
        <authorList>
            <person name="Ahrendt S.R."/>
            <person name="Quandt C.A."/>
            <person name="Ciobanu D."/>
            <person name="Clum A."/>
            <person name="Salamov A."/>
            <person name="Andreopoulos B."/>
            <person name="Cheng J.F."/>
            <person name="Woyke T."/>
            <person name="Pelin A."/>
            <person name="Henrissat B."/>
            <person name="Reynolds N.K."/>
            <person name="Benny G.L."/>
            <person name="Smith M.E."/>
            <person name="James T.Y."/>
            <person name="Grigoriev I.V."/>
        </authorList>
    </citation>
    <scope>NUCLEOTIDE SEQUENCE [LARGE SCALE GENOMIC DNA]</scope>
</reference>
<keyword evidence="3" id="KW-0999">Mitochondrion inner membrane</keyword>
<dbReference type="OrthoDB" id="275278at2759"/>
<dbReference type="InterPro" id="IPR033122">
    <property type="entry name" value="LETM1-like_RBD"/>
</dbReference>
<feature type="transmembrane region" description="Helical" evidence="9">
    <location>
        <begin position="59"/>
        <end position="82"/>
    </location>
</feature>
<keyword evidence="4 9" id="KW-1133">Transmembrane helix</keyword>
<feature type="domain" description="Letm1 RBD" evidence="10">
    <location>
        <begin position="105"/>
        <end position="296"/>
    </location>
</feature>
<evidence type="ECO:0000256" key="8">
    <source>
        <dbReference type="SAM" id="MobiDB-lite"/>
    </source>
</evidence>
<dbReference type="Pfam" id="PF07766">
    <property type="entry name" value="LETM1_RBD"/>
    <property type="match status" value="1"/>
</dbReference>
<dbReference type="PROSITE" id="PS51758">
    <property type="entry name" value="LETM1_RBD"/>
    <property type="match status" value="1"/>
</dbReference>
<dbReference type="GO" id="GO:0030003">
    <property type="term" value="P:intracellular monoatomic cation homeostasis"/>
    <property type="evidence" value="ECO:0007669"/>
    <property type="project" value="TreeGrafter"/>
</dbReference>
<comment type="subcellular location">
    <subcellularLocation>
        <location evidence="1">Mitochondrion inner membrane</location>
        <topology evidence="1">Single-pass membrane protein</topology>
    </subcellularLocation>
</comment>
<feature type="non-terminal residue" evidence="11">
    <location>
        <position position="348"/>
    </location>
</feature>
<keyword evidence="5 7" id="KW-0496">Mitochondrion</keyword>
<dbReference type="EMBL" id="KZ988670">
    <property type="protein sequence ID" value="RKP11761.1"/>
    <property type="molecule type" value="Genomic_DNA"/>
</dbReference>
<dbReference type="PANTHER" id="PTHR14009:SF1">
    <property type="entry name" value="MITOCHONDRIAL PROTON_CALCIUM EXCHANGER PROTEIN"/>
    <property type="match status" value="1"/>
</dbReference>
<dbReference type="GO" id="GO:0005743">
    <property type="term" value="C:mitochondrial inner membrane"/>
    <property type="evidence" value="ECO:0007669"/>
    <property type="project" value="UniProtKB-SubCell"/>
</dbReference>
<feature type="compositionally biased region" description="Basic and acidic residues" evidence="8">
    <location>
        <begin position="332"/>
        <end position="348"/>
    </location>
</feature>
<organism evidence="11 12">
    <name type="scientific">Piptocephalis cylindrospora</name>
    <dbReference type="NCBI Taxonomy" id="1907219"/>
    <lineage>
        <taxon>Eukaryota</taxon>
        <taxon>Fungi</taxon>
        <taxon>Fungi incertae sedis</taxon>
        <taxon>Zoopagomycota</taxon>
        <taxon>Zoopagomycotina</taxon>
        <taxon>Zoopagomycetes</taxon>
        <taxon>Zoopagales</taxon>
        <taxon>Piptocephalidaceae</taxon>
        <taxon>Piptocephalis</taxon>
    </lineage>
</organism>